<feature type="domain" description="Cytochrome c" evidence="9">
    <location>
        <begin position="49"/>
        <end position="150"/>
    </location>
</feature>
<evidence type="ECO:0000256" key="3">
    <source>
        <dbReference type="ARBA" id="ARBA00022723"/>
    </source>
</evidence>
<dbReference type="Pfam" id="PF00034">
    <property type="entry name" value="Cytochrom_C"/>
    <property type="match status" value="1"/>
</dbReference>
<evidence type="ECO:0000256" key="2">
    <source>
        <dbReference type="ARBA" id="ARBA00022617"/>
    </source>
</evidence>
<dbReference type="Proteomes" id="UP000634455">
    <property type="component" value="Unassembled WGS sequence"/>
</dbReference>
<keyword evidence="10" id="KW-0575">Peroxidase</keyword>
<dbReference type="PIRSF" id="PIRSF000294">
    <property type="entry name" value="Cytochrome-c_peroxidase"/>
    <property type="match status" value="1"/>
</dbReference>
<keyword evidence="7 8" id="KW-0408">Iron</keyword>
<dbReference type="SUPFAM" id="SSF46626">
    <property type="entry name" value="Cytochrome c"/>
    <property type="match status" value="2"/>
</dbReference>
<evidence type="ECO:0000256" key="8">
    <source>
        <dbReference type="PROSITE-ProRule" id="PRU00433"/>
    </source>
</evidence>
<dbReference type="InterPro" id="IPR004852">
    <property type="entry name" value="Di-haem_cyt_c_peroxidsae"/>
</dbReference>
<dbReference type="GO" id="GO:0004601">
    <property type="term" value="F:peroxidase activity"/>
    <property type="evidence" value="ECO:0007669"/>
    <property type="project" value="UniProtKB-KW"/>
</dbReference>
<accession>A0ABQ3CWU0</accession>
<dbReference type="EMBL" id="BMZF01000001">
    <property type="protein sequence ID" value="GHA40790.1"/>
    <property type="molecule type" value="Genomic_DNA"/>
</dbReference>
<dbReference type="Gene3D" id="1.10.760.10">
    <property type="entry name" value="Cytochrome c-like domain"/>
    <property type="match status" value="2"/>
</dbReference>
<keyword evidence="5" id="KW-0574">Periplasm</keyword>
<dbReference type="PANTHER" id="PTHR30600:SF10">
    <property type="entry name" value="BLL6722 PROTEIN"/>
    <property type="match status" value="1"/>
</dbReference>
<evidence type="ECO:0000259" key="9">
    <source>
        <dbReference type="PROSITE" id="PS51007"/>
    </source>
</evidence>
<dbReference type="InterPro" id="IPR036909">
    <property type="entry name" value="Cyt_c-like_dom_sf"/>
</dbReference>
<feature type="domain" description="Cytochrome c" evidence="9">
    <location>
        <begin position="201"/>
        <end position="321"/>
    </location>
</feature>
<dbReference type="PROSITE" id="PS51007">
    <property type="entry name" value="CYTC"/>
    <property type="match status" value="2"/>
</dbReference>
<evidence type="ECO:0000256" key="7">
    <source>
        <dbReference type="ARBA" id="ARBA00023004"/>
    </source>
</evidence>
<protein>
    <submittedName>
        <fullName evidence="10">Cytochrome-c peroxidase</fullName>
    </submittedName>
</protein>
<dbReference type="RefSeq" id="WP_189638645.1">
    <property type="nucleotide sequence ID" value="NZ_BMZF01000001.1"/>
</dbReference>
<comment type="subcellular location">
    <subcellularLocation>
        <location evidence="1">Periplasm</location>
    </subcellularLocation>
</comment>
<keyword evidence="11" id="KW-1185">Reference proteome</keyword>
<keyword evidence="6" id="KW-0560">Oxidoreductase</keyword>
<dbReference type="InterPro" id="IPR009056">
    <property type="entry name" value="Cyt_c-like_dom"/>
</dbReference>
<dbReference type="InterPro" id="IPR051395">
    <property type="entry name" value="Cytochrome_c_Peroxidase/MauG"/>
</dbReference>
<evidence type="ECO:0000256" key="4">
    <source>
        <dbReference type="ARBA" id="ARBA00022729"/>
    </source>
</evidence>
<reference evidence="11" key="1">
    <citation type="journal article" date="2019" name="Int. J. Syst. Evol. Microbiol.">
        <title>The Global Catalogue of Microorganisms (GCM) 10K type strain sequencing project: providing services to taxonomists for standard genome sequencing and annotation.</title>
        <authorList>
            <consortium name="The Broad Institute Genomics Platform"/>
            <consortium name="The Broad Institute Genome Sequencing Center for Infectious Disease"/>
            <person name="Wu L."/>
            <person name="Ma J."/>
        </authorList>
    </citation>
    <scope>NUCLEOTIDE SEQUENCE [LARGE SCALE GENOMIC DNA]</scope>
    <source>
        <strain evidence="11">KCTC 32465</strain>
    </source>
</reference>
<keyword evidence="3 8" id="KW-0479">Metal-binding</keyword>
<keyword evidence="4" id="KW-0732">Signal</keyword>
<keyword evidence="2 8" id="KW-0349">Heme</keyword>
<sequence>MKILLLILGLVTFGLVLFADTSDQLVQLKKQYHRPFYIPFPRDKQFSPQIATLGKMLFFDPRLSGGQNISCVSCHNPSFGWETPVKTAIGGANVPLDRHAPTLLNMAWVTPLFWDGRAATLEDQVIGPITSPMEMNAKFDQVVARLEKVSEYRKWFNTLYPDQGITAQSIQDALGVYERTIVAGWSDFDRWIDGDDDAISDDAIAGFVLFNGKAGCATCHTGWNFTDNQFHNIGLPDDDIGRAAITQNFADDNHAFKTPGLRNIMLRAPYMHSGEMMDLNAVITHYAQGGFSDRFLGSAISPFEINEHEINQLIAFMKTLSETKIDVPTPVLPAN</sequence>
<evidence type="ECO:0000313" key="10">
    <source>
        <dbReference type="EMBL" id="GHA40790.1"/>
    </source>
</evidence>
<dbReference type="PANTHER" id="PTHR30600">
    <property type="entry name" value="CYTOCHROME C PEROXIDASE-RELATED"/>
    <property type="match status" value="1"/>
</dbReference>
<comment type="caution">
    <text evidence="10">The sequence shown here is derived from an EMBL/GenBank/DDBJ whole genome shotgun (WGS) entry which is preliminary data.</text>
</comment>
<name>A0ABQ3CWU0_9RHOB</name>
<evidence type="ECO:0000256" key="1">
    <source>
        <dbReference type="ARBA" id="ARBA00004418"/>
    </source>
</evidence>
<gene>
    <name evidence="10" type="primary">mauG</name>
    <name evidence="10" type="ORF">GCM10008927_01270</name>
</gene>
<evidence type="ECO:0000313" key="11">
    <source>
        <dbReference type="Proteomes" id="UP000634455"/>
    </source>
</evidence>
<organism evidence="10 11">
    <name type="scientific">Paramylibacter ulvae</name>
    <dbReference type="NCBI Taxonomy" id="1651968"/>
    <lineage>
        <taxon>Bacteria</taxon>
        <taxon>Pseudomonadati</taxon>
        <taxon>Pseudomonadota</taxon>
        <taxon>Alphaproteobacteria</taxon>
        <taxon>Rhodobacterales</taxon>
        <taxon>Paracoccaceae</taxon>
        <taxon>Paramylibacter</taxon>
    </lineage>
</organism>
<evidence type="ECO:0000256" key="6">
    <source>
        <dbReference type="ARBA" id="ARBA00023002"/>
    </source>
</evidence>
<evidence type="ECO:0000256" key="5">
    <source>
        <dbReference type="ARBA" id="ARBA00022764"/>
    </source>
</evidence>
<dbReference type="InterPro" id="IPR026259">
    <property type="entry name" value="MauG/Cytc_peroxidase"/>
</dbReference>
<proteinExistence type="predicted"/>
<dbReference type="Pfam" id="PF03150">
    <property type="entry name" value="CCP_MauG"/>
    <property type="match status" value="1"/>
</dbReference>